<keyword evidence="1" id="KW-0472">Membrane</keyword>
<feature type="domain" description="DUF58" evidence="2">
    <location>
        <begin position="195"/>
        <end position="237"/>
    </location>
</feature>
<dbReference type="PANTHER" id="PTHR34351">
    <property type="entry name" value="SLR1927 PROTEIN-RELATED"/>
    <property type="match status" value="1"/>
</dbReference>
<sequence>MKNRIIWFLWLVCMVAGAVITGEYLFVCVLAATAVLLVVSCIYGAFSGRKVQARFVLPERSEQEAVFQVQMGLMNQSFYPVFRGNGSIHWENLLTGEKGDKELELSLRGKKEELIAFQGRSDRCGCIRFQFADWKARDLFGIVAFKRRADISRDMVVMPHKSRMDLSLLSREGFDMESFKFSKDRPGDDPGETYDVREYRPGDSIRQIHWKLSGKLDKVMIREKSYPVDEAVLILAEPGQEGARSEAPEAVAEIYGAVLYSFMEQKIPCQTVVYDPASGQVRLEKVDTLRDYEDIMYRFLCHSNINEKPAVIRDYLKNPGQKSFAAYIYITGDSEDQENELLPREAQIVTVRRGKNAAHNGNELIYTDGDYRRELGIRKADRRADYGTMDNREKKEKV</sequence>
<proteinExistence type="predicted"/>
<organism evidence="3 4">
    <name type="scientific">Blautia obeum</name>
    <dbReference type="NCBI Taxonomy" id="40520"/>
    <lineage>
        <taxon>Bacteria</taxon>
        <taxon>Bacillati</taxon>
        <taxon>Bacillota</taxon>
        <taxon>Clostridia</taxon>
        <taxon>Lachnospirales</taxon>
        <taxon>Lachnospiraceae</taxon>
        <taxon>Blautia</taxon>
    </lineage>
</organism>
<accession>A0A414KCE4</accession>
<keyword evidence="1" id="KW-1133">Transmembrane helix</keyword>
<dbReference type="RefSeq" id="WP_151190282.1">
    <property type="nucleotide sequence ID" value="NZ_JAQEBC010000002.1"/>
</dbReference>
<evidence type="ECO:0000256" key="1">
    <source>
        <dbReference type="SAM" id="Phobius"/>
    </source>
</evidence>
<keyword evidence="1" id="KW-0812">Transmembrane</keyword>
<dbReference type="AlphaFoldDB" id="A0A414KCE4"/>
<evidence type="ECO:0000313" key="3">
    <source>
        <dbReference type="EMBL" id="RHE72966.1"/>
    </source>
</evidence>
<reference evidence="3 4" key="1">
    <citation type="submission" date="2018-08" db="EMBL/GenBank/DDBJ databases">
        <title>A genome reference for cultivated species of the human gut microbiota.</title>
        <authorList>
            <person name="Zou Y."/>
            <person name="Xue W."/>
            <person name="Luo G."/>
        </authorList>
    </citation>
    <scope>NUCLEOTIDE SEQUENCE [LARGE SCALE GENOMIC DNA]</scope>
    <source>
        <strain evidence="3 4">AM27-32LB</strain>
    </source>
</reference>
<gene>
    <name evidence="3" type="ORF">DW723_11690</name>
</gene>
<comment type="caution">
    <text evidence="3">The sequence shown here is derived from an EMBL/GenBank/DDBJ whole genome shotgun (WGS) entry which is preliminary data.</text>
</comment>
<evidence type="ECO:0000313" key="4">
    <source>
        <dbReference type="Proteomes" id="UP000283928"/>
    </source>
</evidence>
<dbReference type="Proteomes" id="UP000283928">
    <property type="component" value="Unassembled WGS sequence"/>
</dbReference>
<evidence type="ECO:0000259" key="2">
    <source>
        <dbReference type="Pfam" id="PF01882"/>
    </source>
</evidence>
<dbReference type="Pfam" id="PF01882">
    <property type="entry name" value="DUF58"/>
    <property type="match status" value="1"/>
</dbReference>
<feature type="transmembrane region" description="Helical" evidence="1">
    <location>
        <begin position="27"/>
        <end position="46"/>
    </location>
</feature>
<dbReference type="EMBL" id="QSKO01000017">
    <property type="protein sequence ID" value="RHE72966.1"/>
    <property type="molecule type" value="Genomic_DNA"/>
</dbReference>
<name>A0A414KCE4_9FIRM</name>
<protein>
    <submittedName>
        <fullName evidence="3">DUF58 domain-containing protein</fullName>
    </submittedName>
</protein>
<dbReference type="InterPro" id="IPR002881">
    <property type="entry name" value="DUF58"/>
</dbReference>